<dbReference type="AlphaFoldDB" id="A0A922MVI0"/>
<name>A0A922MVI0_SPOEX</name>
<sequence length="139" mass="15938">MKKERKAAMFMYQRYLRCVVSKVIITKILAAKSKEIECGVDGFMVYDARVVPQINETPLEDDPKVVVTAKLVEKSAASFAAHAHKNLCRSNAERKRLTAARYMCMELFLSRNPPEFITSYLNDNHKFRTLHNKALLSNL</sequence>
<dbReference type="Proteomes" id="UP000814243">
    <property type="component" value="Unassembled WGS sequence"/>
</dbReference>
<reference evidence="1" key="1">
    <citation type="journal article" date="2021" name="G3 (Bethesda)">
        <title>Genome and transcriptome analysis of the beet armyworm Spodoptera exigua reveals targets for pest control. .</title>
        <authorList>
            <person name="Simon S."/>
            <person name="Breeschoten T."/>
            <person name="Jansen H.J."/>
            <person name="Dirks R.P."/>
            <person name="Schranz M.E."/>
            <person name="Ros V.I.D."/>
        </authorList>
    </citation>
    <scope>NUCLEOTIDE SEQUENCE</scope>
    <source>
        <strain evidence="1">TB_SE_WUR_2020</strain>
    </source>
</reference>
<gene>
    <name evidence="1" type="ORF">HF086_001828</name>
</gene>
<evidence type="ECO:0000313" key="1">
    <source>
        <dbReference type="EMBL" id="KAH9643718.1"/>
    </source>
</evidence>
<protein>
    <submittedName>
        <fullName evidence="1">Uncharacterized protein</fullName>
    </submittedName>
</protein>
<comment type="caution">
    <text evidence="1">The sequence shown here is derived from an EMBL/GenBank/DDBJ whole genome shotgun (WGS) entry which is preliminary data.</text>
</comment>
<organism evidence="1 2">
    <name type="scientific">Spodoptera exigua</name>
    <name type="common">Beet armyworm</name>
    <name type="synonym">Noctua fulgens</name>
    <dbReference type="NCBI Taxonomy" id="7107"/>
    <lineage>
        <taxon>Eukaryota</taxon>
        <taxon>Metazoa</taxon>
        <taxon>Ecdysozoa</taxon>
        <taxon>Arthropoda</taxon>
        <taxon>Hexapoda</taxon>
        <taxon>Insecta</taxon>
        <taxon>Pterygota</taxon>
        <taxon>Neoptera</taxon>
        <taxon>Endopterygota</taxon>
        <taxon>Lepidoptera</taxon>
        <taxon>Glossata</taxon>
        <taxon>Ditrysia</taxon>
        <taxon>Noctuoidea</taxon>
        <taxon>Noctuidae</taxon>
        <taxon>Amphipyrinae</taxon>
        <taxon>Spodoptera</taxon>
    </lineage>
</organism>
<accession>A0A922MVI0</accession>
<evidence type="ECO:0000313" key="2">
    <source>
        <dbReference type="Proteomes" id="UP000814243"/>
    </source>
</evidence>
<dbReference type="EMBL" id="JACEFF010000116">
    <property type="protein sequence ID" value="KAH9643718.1"/>
    <property type="molecule type" value="Genomic_DNA"/>
</dbReference>
<proteinExistence type="predicted"/>
<dbReference type="InterPro" id="IPR044856">
    <property type="entry name" value="Malate_synth_C_sf"/>
</dbReference>
<dbReference type="Gene3D" id="1.20.1220.12">
    <property type="entry name" value="Malate synthase, domain III"/>
    <property type="match status" value="1"/>
</dbReference>